<dbReference type="InParanoid" id="E9G022"/>
<feature type="compositionally biased region" description="Basic and acidic residues" evidence="1">
    <location>
        <begin position="98"/>
        <end position="113"/>
    </location>
</feature>
<feature type="region of interest" description="Disordered" evidence="1">
    <location>
        <begin position="183"/>
        <end position="235"/>
    </location>
</feature>
<feature type="compositionally biased region" description="Polar residues" evidence="1">
    <location>
        <begin position="114"/>
        <end position="128"/>
    </location>
</feature>
<feature type="compositionally biased region" description="Basic and acidic residues" evidence="1">
    <location>
        <begin position="129"/>
        <end position="138"/>
    </location>
</feature>
<sequence length="666" mass="73279">MFELHESSDKDELAEKIDKIISDIEENQVGNHEENVISDDDVTIVLSQTDDDKSISEEDASKKKRSPSVISDQSHKSSNMSQTSNKSKSRRGFNFKKKLIEESENVLKVKSAVDENQNGSPGKTGKTPSKQEVEKVKLPNDSGVKVVRRGRKVITPKINSITSPPKQLTSGSLSLPDVCKSVASSFSSSAMEKPGEETTVKKRGRRAAATPHSSQKKNEESVGEKEEEELEGPAKFKKYKNMTDRMRSVCVLVERLSPLTVSQARIANQKSSSEVKEASEKLAVPDDPLVEEEIPEEELILSMDEVDDGEPEVLSSRKREMESVDEGSEEKRPRVEENATATLIVIAIPVTSVTALIEENSPTDVVNPQITAEEKLVTTPRQGRGRRGRPRKSITPVLTKQIASKEDDVTVVADPESKKTIPAKSKPKLHSESSDAEDFVEEAAGVNERQPKENEASKQDTQSVDQKESPIEDTPSKLTSKRGRGRSSKAAPRSVLTNILTRRNSNTSSVTPSKKSRLSDEISITSVVESRGDVENAEKGNVTNGIQKKGVKRGRPAKASISPKTTIEKSPVTVANHSTRKTTTLTHLERRMKCCFVLLERDPEVEALRIAMINSKGKRKKVAAAASKVEIPIAARVTRGMQKFASKSEPGSKKISPLFPRRKRQI</sequence>
<feature type="compositionally biased region" description="Polar residues" evidence="1">
    <location>
        <begin position="68"/>
        <end position="86"/>
    </location>
</feature>
<dbReference type="AlphaFoldDB" id="E9G022"/>
<accession>E9G022</accession>
<feature type="compositionally biased region" description="Basic residues" evidence="1">
    <location>
        <begin position="87"/>
        <end position="97"/>
    </location>
</feature>
<feature type="compositionally biased region" description="Basic and acidic residues" evidence="1">
    <location>
        <begin position="273"/>
        <end position="284"/>
    </location>
</feature>
<feature type="compositionally biased region" description="Acidic residues" evidence="1">
    <location>
        <begin position="288"/>
        <end position="311"/>
    </location>
</feature>
<gene>
    <name evidence="2" type="ORF">DAPPUDRAFT_307164</name>
</gene>
<dbReference type="EMBL" id="GL732528">
    <property type="protein sequence ID" value="EFX87152.1"/>
    <property type="molecule type" value="Genomic_DNA"/>
</dbReference>
<keyword evidence="3" id="KW-1185">Reference proteome</keyword>
<dbReference type="HOGENOM" id="CLU_412376_0_0_1"/>
<dbReference type="Proteomes" id="UP000000305">
    <property type="component" value="Unassembled WGS sequence"/>
</dbReference>
<feature type="compositionally biased region" description="Basic and acidic residues" evidence="1">
    <location>
        <begin position="449"/>
        <end position="458"/>
    </location>
</feature>
<name>E9G022_DAPPU</name>
<dbReference type="KEGG" id="dpx:DAPPUDRAFT_307164"/>
<feature type="region of interest" description="Disordered" evidence="1">
    <location>
        <begin position="642"/>
        <end position="666"/>
    </location>
</feature>
<proteinExistence type="predicted"/>
<feature type="region of interest" description="Disordered" evidence="1">
    <location>
        <begin position="367"/>
        <end position="521"/>
    </location>
</feature>
<feature type="compositionally biased region" description="Polar residues" evidence="1">
    <location>
        <begin position="495"/>
        <end position="513"/>
    </location>
</feature>
<organism evidence="2 3">
    <name type="scientific">Daphnia pulex</name>
    <name type="common">Water flea</name>
    <dbReference type="NCBI Taxonomy" id="6669"/>
    <lineage>
        <taxon>Eukaryota</taxon>
        <taxon>Metazoa</taxon>
        <taxon>Ecdysozoa</taxon>
        <taxon>Arthropoda</taxon>
        <taxon>Crustacea</taxon>
        <taxon>Branchiopoda</taxon>
        <taxon>Diplostraca</taxon>
        <taxon>Cladocera</taxon>
        <taxon>Anomopoda</taxon>
        <taxon>Daphniidae</taxon>
        <taxon>Daphnia</taxon>
    </lineage>
</organism>
<reference evidence="2 3" key="1">
    <citation type="journal article" date="2011" name="Science">
        <title>The ecoresponsive genome of Daphnia pulex.</title>
        <authorList>
            <person name="Colbourne J.K."/>
            <person name="Pfrender M.E."/>
            <person name="Gilbert D."/>
            <person name="Thomas W.K."/>
            <person name="Tucker A."/>
            <person name="Oakley T.H."/>
            <person name="Tokishita S."/>
            <person name="Aerts A."/>
            <person name="Arnold G.J."/>
            <person name="Basu M.K."/>
            <person name="Bauer D.J."/>
            <person name="Caceres C.E."/>
            <person name="Carmel L."/>
            <person name="Casola C."/>
            <person name="Choi J.H."/>
            <person name="Detter J.C."/>
            <person name="Dong Q."/>
            <person name="Dusheyko S."/>
            <person name="Eads B.D."/>
            <person name="Frohlich T."/>
            <person name="Geiler-Samerotte K.A."/>
            <person name="Gerlach D."/>
            <person name="Hatcher P."/>
            <person name="Jogdeo S."/>
            <person name="Krijgsveld J."/>
            <person name="Kriventseva E.V."/>
            <person name="Kultz D."/>
            <person name="Laforsch C."/>
            <person name="Lindquist E."/>
            <person name="Lopez J."/>
            <person name="Manak J.R."/>
            <person name="Muller J."/>
            <person name="Pangilinan J."/>
            <person name="Patwardhan R.P."/>
            <person name="Pitluck S."/>
            <person name="Pritham E.J."/>
            <person name="Rechtsteiner A."/>
            <person name="Rho M."/>
            <person name="Rogozin I.B."/>
            <person name="Sakarya O."/>
            <person name="Salamov A."/>
            <person name="Schaack S."/>
            <person name="Shapiro H."/>
            <person name="Shiga Y."/>
            <person name="Skalitzky C."/>
            <person name="Smith Z."/>
            <person name="Souvorov A."/>
            <person name="Sung W."/>
            <person name="Tang Z."/>
            <person name="Tsuchiya D."/>
            <person name="Tu H."/>
            <person name="Vos H."/>
            <person name="Wang M."/>
            <person name="Wolf Y.I."/>
            <person name="Yamagata H."/>
            <person name="Yamada T."/>
            <person name="Ye Y."/>
            <person name="Shaw J.R."/>
            <person name="Andrews J."/>
            <person name="Crease T.J."/>
            <person name="Tang H."/>
            <person name="Lucas S.M."/>
            <person name="Robertson H.M."/>
            <person name="Bork P."/>
            <person name="Koonin E.V."/>
            <person name="Zdobnov E.M."/>
            <person name="Grigoriev I.V."/>
            <person name="Lynch M."/>
            <person name="Boore J.L."/>
        </authorList>
    </citation>
    <scope>NUCLEOTIDE SEQUENCE [LARGE SCALE GENOMIC DNA]</scope>
</reference>
<feature type="compositionally biased region" description="Basic residues" evidence="1">
    <location>
        <begin position="383"/>
        <end position="392"/>
    </location>
</feature>
<evidence type="ECO:0000313" key="3">
    <source>
        <dbReference type="Proteomes" id="UP000000305"/>
    </source>
</evidence>
<dbReference type="OrthoDB" id="10377501at2759"/>
<feature type="region of interest" description="Disordered" evidence="1">
    <location>
        <begin position="266"/>
        <end position="336"/>
    </location>
</feature>
<evidence type="ECO:0000256" key="1">
    <source>
        <dbReference type="SAM" id="MobiDB-lite"/>
    </source>
</evidence>
<feature type="compositionally biased region" description="Basic and acidic residues" evidence="1">
    <location>
        <begin position="50"/>
        <end position="61"/>
    </location>
</feature>
<protein>
    <submittedName>
        <fullName evidence="2">Uncharacterized protein</fullName>
    </submittedName>
</protein>
<evidence type="ECO:0000313" key="2">
    <source>
        <dbReference type="EMBL" id="EFX87152.1"/>
    </source>
</evidence>
<feature type="region of interest" description="Disordered" evidence="1">
    <location>
        <begin position="31"/>
        <end position="151"/>
    </location>
</feature>